<keyword evidence="3" id="KW-1185">Reference proteome</keyword>
<comment type="caution">
    <text evidence="2">The sequence shown here is derived from an EMBL/GenBank/DDBJ whole genome shotgun (WGS) entry which is preliminary data.</text>
</comment>
<feature type="transmembrane region" description="Helical" evidence="1">
    <location>
        <begin position="56"/>
        <end position="81"/>
    </location>
</feature>
<proteinExistence type="predicted"/>
<reference evidence="2 3" key="1">
    <citation type="submission" date="2018-08" db="EMBL/GenBank/DDBJ databases">
        <title>Genomic Encyclopedia of Type Strains, Phase IV (KMG-IV): sequencing the most valuable type-strain genomes for metagenomic binning, comparative biology and taxonomic classification.</title>
        <authorList>
            <person name="Goeker M."/>
        </authorList>
    </citation>
    <scope>NUCLEOTIDE SEQUENCE [LARGE SCALE GENOMIC DNA]</scope>
    <source>
        <strain evidence="2 3">DSM 18841</strain>
    </source>
</reference>
<dbReference type="AlphaFoldDB" id="A0A3E0I879"/>
<dbReference type="EMBL" id="QUNS01000002">
    <property type="protein sequence ID" value="REH54736.1"/>
    <property type="molecule type" value="Genomic_DNA"/>
</dbReference>
<evidence type="ECO:0000313" key="2">
    <source>
        <dbReference type="EMBL" id="REH54736.1"/>
    </source>
</evidence>
<keyword evidence="1" id="KW-0472">Membrane</keyword>
<keyword evidence="1" id="KW-1133">Transmembrane helix</keyword>
<evidence type="ECO:0000256" key="1">
    <source>
        <dbReference type="SAM" id="Phobius"/>
    </source>
</evidence>
<protein>
    <submittedName>
        <fullName evidence="2">Uncharacterized protein DUF2809</fullName>
    </submittedName>
</protein>
<organism evidence="2 3">
    <name type="scientific">Tenacibaculum gallaicum</name>
    <dbReference type="NCBI Taxonomy" id="561505"/>
    <lineage>
        <taxon>Bacteria</taxon>
        <taxon>Pseudomonadati</taxon>
        <taxon>Bacteroidota</taxon>
        <taxon>Flavobacteriia</taxon>
        <taxon>Flavobacteriales</taxon>
        <taxon>Flavobacteriaceae</taxon>
        <taxon>Tenacibaculum</taxon>
    </lineage>
</organism>
<gene>
    <name evidence="2" type="ORF">C7448_102261</name>
</gene>
<feature type="transmembrane region" description="Helical" evidence="1">
    <location>
        <begin position="32"/>
        <end position="49"/>
    </location>
</feature>
<feature type="transmembrane region" description="Helical" evidence="1">
    <location>
        <begin position="87"/>
        <end position="113"/>
    </location>
</feature>
<dbReference type="Proteomes" id="UP000256884">
    <property type="component" value="Unassembled WGS sequence"/>
</dbReference>
<dbReference type="RefSeq" id="WP_115900388.1">
    <property type="nucleotide sequence ID" value="NZ_QUNS01000002.1"/>
</dbReference>
<dbReference type="InterPro" id="IPR021257">
    <property type="entry name" value="DUF2809"/>
</dbReference>
<dbReference type="OrthoDB" id="5360192at2"/>
<evidence type="ECO:0000313" key="3">
    <source>
        <dbReference type="Proteomes" id="UP000256884"/>
    </source>
</evidence>
<sequence>MKFQLKYFLAFIFLLLLEIAIAQTSGFIRHTFGDFLVVILLFYFVKSFFNLSNKTIVLSVLLFAYIVEFLQLTPLLVLLGLENNRMAVIIFGATFSIGDLVTYTLGIIIVLLIESSFILRYSTYFSKNIF</sequence>
<keyword evidence="1" id="KW-0812">Transmembrane</keyword>
<name>A0A3E0I879_9FLAO</name>
<dbReference type="Pfam" id="PF10990">
    <property type="entry name" value="DUF2809"/>
    <property type="match status" value="1"/>
</dbReference>
<accession>A0A3E0I879</accession>